<keyword evidence="3" id="KW-1185">Reference proteome</keyword>
<evidence type="ECO:0000259" key="1">
    <source>
        <dbReference type="PROSITE" id="PS51782"/>
    </source>
</evidence>
<dbReference type="InterPro" id="IPR036779">
    <property type="entry name" value="LysM_dom_sf"/>
</dbReference>
<dbReference type="Pfam" id="PF01476">
    <property type="entry name" value="LysM"/>
    <property type="match status" value="1"/>
</dbReference>
<feature type="domain" description="LysM" evidence="1">
    <location>
        <begin position="127"/>
        <end position="170"/>
    </location>
</feature>
<organism evidence="2 3">
    <name type="scientific">Alysiella filiformis DSM 16848</name>
    <dbReference type="NCBI Taxonomy" id="1120981"/>
    <lineage>
        <taxon>Bacteria</taxon>
        <taxon>Pseudomonadati</taxon>
        <taxon>Pseudomonadota</taxon>
        <taxon>Betaproteobacteria</taxon>
        <taxon>Neisseriales</taxon>
        <taxon>Neisseriaceae</taxon>
        <taxon>Alysiella</taxon>
    </lineage>
</organism>
<dbReference type="SUPFAM" id="SSF54106">
    <property type="entry name" value="LysM domain"/>
    <property type="match status" value="1"/>
</dbReference>
<dbReference type="AlphaFoldDB" id="A0A286E9B6"/>
<evidence type="ECO:0000313" key="2">
    <source>
        <dbReference type="EMBL" id="SOD67483.1"/>
    </source>
</evidence>
<proteinExistence type="predicted"/>
<dbReference type="Gene3D" id="3.10.350.10">
    <property type="entry name" value="LysM domain"/>
    <property type="match status" value="1"/>
</dbReference>
<name>A0A286E9B6_9NEIS</name>
<accession>A0A286E9B6</accession>
<dbReference type="InterPro" id="IPR009739">
    <property type="entry name" value="LprI-like_N"/>
</dbReference>
<gene>
    <name evidence="2" type="ORF">SAMN02746062_00921</name>
</gene>
<sequence>MTLCCCSSLAIAQETEINEWDDSPCKSLKPSMELANCIAQHHQDIEKKLTQTVKQVQQKLAFDRTIQQHFVKSQKLWQTWIETECAPADPHHHSAHVPVLIAACESNKMRARERHLRQKFALNQNIAQHTVVAGDTLSAIALKNKISVEKLKILNHLRDDKIIVGQILVLAHPVFDLRDDNGVSMQEFGKE</sequence>
<reference evidence="2 3" key="1">
    <citation type="submission" date="2017-09" db="EMBL/GenBank/DDBJ databases">
        <authorList>
            <person name="Ehlers B."/>
            <person name="Leendertz F.H."/>
        </authorList>
    </citation>
    <scope>NUCLEOTIDE SEQUENCE [LARGE SCALE GENOMIC DNA]</scope>
    <source>
        <strain evidence="2 3">DSM 16848</strain>
    </source>
</reference>
<dbReference type="EMBL" id="OCNF01000006">
    <property type="protein sequence ID" value="SOD67483.1"/>
    <property type="molecule type" value="Genomic_DNA"/>
</dbReference>
<dbReference type="PROSITE" id="PS51782">
    <property type="entry name" value="LYSM"/>
    <property type="match status" value="1"/>
</dbReference>
<dbReference type="CDD" id="cd00118">
    <property type="entry name" value="LysM"/>
    <property type="match status" value="1"/>
</dbReference>
<dbReference type="Gene3D" id="1.20.1270.180">
    <property type="match status" value="1"/>
</dbReference>
<protein>
    <recommendedName>
        <fullName evidence="1">LysM domain-containing protein</fullName>
    </recommendedName>
</protein>
<dbReference type="InterPro" id="IPR018392">
    <property type="entry name" value="LysM"/>
</dbReference>
<dbReference type="SMART" id="SM00257">
    <property type="entry name" value="LysM"/>
    <property type="match status" value="1"/>
</dbReference>
<evidence type="ECO:0000313" key="3">
    <source>
        <dbReference type="Proteomes" id="UP000219669"/>
    </source>
</evidence>
<dbReference type="Proteomes" id="UP000219669">
    <property type="component" value="Unassembled WGS sequence"/>
</dbReference>
<dbReference type="Pfam" id="PF07007">
    <property type="entry name" value="LprI"/>
    <property type="match status" value="1"/>
</dbReference>